<evidence type="ECO:0000256" key="7">
    <source>
        <dbReference type="ARBA" id="ARBA00023136"/>
    </source>
</evidence>
<feature type="transmembrane region" description="Helical" evidence="10">
    <location>
        <begin position="52"/>
        <end position="73"/>
    </location>
</feature>
<dbReference type="STRING" id="582515.KR51_00017950"/>
<feature type="region of interest" description="Disordered" evidence="9">
    <location>
        <begin position="1"/>
        <end position="27"/>
    </location>
</feature>
<name>U5DIT2_9CHRO</name>
<dbReference type="PIRSF" id="PIRSF005353">
    <property type="entry name" value="PbuG"/>
    <property type="match status" value="1"/>
</dbReference>
<feature type="transmembrane region" description="Helical" evidence="10">
    <location>
        <begin position="395"/>
        <end position="414"/>
    </location>
</feature>
<keyword evidence="6 8" id="KW-1133">Transmembrane helix</keyword>
<feature type="compositionally biased region" description="Pro residues" evidence="9">
    <location>
        <begin position="7"/>
        <end position="27"/>
    </location>
</feature>
<dbReference type="GO" id="GO:0005345">
    <property type="term" value="F:purine nucleobase transmembrane transporter activity"/>
    <property type="evidence" value="ECO:0007669"/>
    <property type="project" value="TreeGrafter"/>
</dbReference>
<dbReference type="Proteomes" id="UP000016960">
    <property type="component" value="Unassembled WGS sequence"/>
</dbReference>
<dbReference type="PANTHER" id="PTHR43337:SF1">
    <property type="entry name" value="XANTHINE_URACIL PERMEASE C887.17-RELATED"/>
    <property type="match status" value="1"/>
</dbReference>
<evidence type="ECO:0000256" key="5">
    <source>
        <dbReference type="ARBA" id="ARBA00022692"/>
    </source>
</evidence>
<dbReference type="InterPro" id="IPR006043">
    <property type="entry name" value="NCS2"/>
</dbReference>
<dbReference type="EMBL" id="ASSJ01000047">
    <property type="protein sequence ID" value="ERN41576.1"/>
    <property type="molecule type" value="Genomic_DNA"/>
</dbReference>
<organism evidence="11 12">
    <name type="scientific">Rubidibacter lacunae KORDI 51-2</name>
    <dbReference type="NCBI Taxonomy" id="582515"/>
    <lineage>
        <taxon>Bacteria</taxon>
        <taxon>Bacillati</taxon>
        <taxon>Cyanobacteriota</taxon>
        <taxon>Cyanophyceae</taxon>
        <taxon>Oscillatoriophycideae</taxon>
        <taxon>Chroococcales</taxon>
        <taxon>Aphanothecaceae</taxon>
        <taxon>Rubidibacter</taxon>
    </lineage>
</organism>
<dbReference type="AlphaFoldDB" id="U5DIT2"/>
<dbReference type="eggNOG" id="COG2252">
    <property type="taxonomic scope" value="Bacteria"/>
</dbReference>
<evidence type="ECO:0000313" key="12">
    <source>
        <dbReference type="Proteomes" id="UP000016960"/>
    </source>
</evidence>
<keyword evidence="3 8" id="KW-0813">Transport</keyword>
<evidence type="ECO:0000256" key="3">
    <source>
        <dbReference type="ARBA" id="ARBA00022448"/>
    </source>
</evidence>
<evidence type="ECO:0000313" key="11">
    <source>
        <dbReference type="EMBL" id="ERN41576.1"/>
    </source>
</evidence>
<accession>U5DIT2</accession>
<feature type="transmembrane region" description="Helical" evidence="10">
    <location>
        <begin position="113"/>
        <end position="132"/>
    </location>
</feature>
<evidence type="ECO:0000256" key="2">
    <source>
        <dbReference type="ARBA" id="ARBA00005697"/>
    </source>
</evidence>
<proteinExistence type="inferred from homology"/>
<feature type="transmembrane region" description="Helical" evidence="10">
    <location>
        <begin position="464"/>
        <end position="483"/>
    </location>
</feature>
<feature type="transmembrane region" description="Helical" evidence="10">
    <location>
        <begin position="212"/>
        <end position="231"/>
    </location>
</feature>
<keyword evidence="7 8" id="KW-0472">Membrane</keyword>
<feature type="transmembrane region" description="Helical" evidence="10">
    <location>
        <begin position="238"/>
        <end position="256"/>
    </location>
</feature>
<dbReference type="InterPro" id="IPR045018">
    <property type="entry name" value="Azg-like"/>
</dbReference>
<evidence type="ECO:0000256" key="1">
    <source>
        <dbReference type="ARBA" id="ARBA00004651"/>
    </source>
</evidence>
<dbReference type="InterPro" id="IPR026033">
    <property type="entry name" value="Azg-like_bact_archaea"/>
</dbReference>
<gene>
    <name evidence="11" type="ORF">KR51_00017950</name>
</gene>
<evidence type="ECO:0000256" key="9">
    <source>
        <dbReference type="SAM" id="MobiDB-lite"/>
    </source>
</evidence>
<feature type="transmembrane region" description="Helical" evidence="10">
    <location>
        <begin position="426"/>
        <end position="452"/>
    </location>
</feature>
<dbReference type="FunCoup" id="U5DIT2">
    <property type="interactions" value="405"/>
</dbReference>
<keyword evidence="5 8" id="KW-0812">Transmembrane</keyword>
<evidence type="ECO:0000256" key="6">
    <source>
        <dbReference type="ARBA" id="ARBA00022989"/>
    </source>
</evidence>
<evidence type="ECO:0000256" key="8">
    <source>
        <dbReference type="PIRNR" id="PIRNR005353"/>
    </source>
</evidence>
<evidence type="ECO:0000256" key="10">
    <source>
        <dbReference type="SAM" id="Phobius"/>
    </source>
</evidence>
<dbReference type="RefSeq" id="WP_022606633.1">
    <property type="nucleotide sequence ID" value="NZ_ASSJ01000047.1"/>
</dbReference>
<keyword evidence="4 8" id="KW-1003">Cell membrane</keyword>
<protein>
    <submittedName>
        <fullName evidence="11">Permease</fullName>
    </submittedName>
</protein>
<dbReference type="OrthoDB" id="9808458at2"/>
<comment type="caution">
    <text evidence="11">The sequence shown here is derived from an EMBL/GenBank/DDBJ whole genome shotgun (WGS) entry which is preliminary data.</text>
</comment>
<feature type="transmembrane region" description="Helical" evidence="10">
    <location>
        <begin position="138"/>
        <end position="156"/>
    </location>
</feature>
<comment type="subcellular location">
    <subcellularLocation>
        <location evidence="1 8">Cell membrane</location>
        <topology evidence="1 8">Multi-pass membrane protein</topology>
    </subcellularLocation>
</comment>
<feature type="transmembrane region" description="Helical" evidence="10">
    <location>
        <begin position="276"/>
        <end position="301"/>
    </location>
</feature>
<sequence>MERDPTVPEPTPSEPNAPDPIPNSPPPGLPAESRLAAFFQLRAKGTTVRTELLAGATTFVTMAYILAVNPAILSNAIFLDQPQDLFGELAIATAVAAAIATAAMGLSANYPFALAPGMGLNAFFAFSVVLGLGIDWRVALAAVFLEGVLFIVLTLTDVRRQIVRAIPSCLKHATAAGIGLFIAYIALTGNPEQGGAGLIVPSAATTTTLGDLSNPATLVAIAGILIAASFLARRVHGALLWGILATAALGWILQVAPPPRAILALPTWPADLLGQAFAGLGSLGTVPLWDFLAVMFVFLFVDLFDTVGTLAGIGTQAGYIDERGELPNVNQALMADAIGTTVGAVLGTSTVTSYIESASGIAVGGRTGLTALTVAGLFLLSIFFIPLIAAIPAFATAPALVIVGVLMMGNVRAIRWDDPAEAVPSFLTLVLIPLSFSIAEGLAMGFITYPLIKAFQGKGREIPIAIWMLAVVFALRFIVKAFGIGE</sequence>
<feature type="transmembrane region" description="Helical" evidence="10">
    <location>
        <begin position="369"/>
        <end position="389"/>
    </location>
</feature>
<evidence type="ECO:0000256" key="4">
    <source>
        <dbReference type="ARBA" id="ARBA00022475"/>
    </source>
</evidence>
<comment type="similarity">
    <text evidence="2 8">Belongs to the nucleobase:cation symporter-2 (NCS2) (TC 2.A.40) family. Azg-like subfamily.</text>
</comment>
<dbReference type="GO" id="GO:0005886">
    <property type="term" value="C:plasma membrane"/>
    <property type="evidence" value="ECO:0007669"/>
    <property type="project" value="UniProtKB-SubCell"/>
</dbReference>
<dbReference type="InParanoid" id="U5DIT2"/>
<dbReference type="Pfam" id="PF00860">
    <property type="entry name" value="Xan_ur_permease"/>
    <property type="match status" value="1"/>
</dbReference>
<reference evidence="11 12" key="1">
    <citation type="submission" date="2013-05" db="EMBL/GenBank/DDBJ databases">
        <title>Draft genome sequence of Rubidibacter lacunae KORDI 51-2.</title>
        <authorList>
            <person name="Choi D.H."/>
            <person name="Noh J.H."/>
            <person name="Kwon K.-K."/>
            <person name="Lee J.-H."/>
            <person name="Ryu J.-Y."/>
        </authorList>
    </citation>
    <scope>NUCLEOTIDE SEQUENCE [LARGE SCALE GENOMIC DNA]</scope>
    <source>
        <strain evidence="11 12">KORDI 51-2</strain>
    </source>
</reference>
<keyword evidence="12" id="KW-1185">Reference proteome</keyword>
<dbReference type="PATRIC" id="fig|582515.4.peg.2035"/>
<feature type="transmembrane region" description="Helical" evidence="10">
    <location>
        <begin position="168"/>
        <end position="187"/>
    </location>
</feature>
<dbReference type="PANTHER" id="PTHR43337">
    <property type="entry name" value="XANTHINE/URACIL PERMEASE C887.17-RELATED"/>
    <property type="match status" value="1"/>
</dbReference>
<feature type="transmembrane region" description="Helical" evidence="10">
    <location>
        <begin position="85"/>
        <end position="106"/>
    </location>
</feature>